<feature type="domain" description="KfrA N-terminal DNA-binding" evidence="1">
    <location>
        <begin position="17"/>
        <end position="57"/>
    </location>
</feature>
<gene>
    <name evidence="2" type="ORF">PTE30175_03581</name>
</gene>
<dbReference type="EMBL" id="CABPRZ010000016">
    <property type="protein sequence ID" value="VVE31562.1"/>
    <property type="molecule type" value="Genomic_DNA"/>
</dbReference>
<protein>
    <recommendedName>
        <fullName evidence="1">KfrA N-terminal DNA-binding domain-containing protein</fullName>
    </recommendedName>
</protein>
<dbReference type="InterPro" id="IPR021104">
    <property type="entry name" value="KfrA_DNA-bd_N"/>
</dbReference>
<name>A0A5E4X5P8_9BURK</name>
<reference evidence="2 3" key="1">
    <citation type="submission" date="2019-08" db="EMBL/GenBank/DDBJ databases">
        <authorList>
            <person name="Peeters C."/>
        </authorList>
    </citation>
    <scope>NUCLEOTIDE SEQUENCE [LARGE SCALE GENOMIC DNA]</scope>
    <source>
        <strain evidence="2 3">LMG 30175</strain>
    </source>
</reference>
<accession>A0A5E4X5P8</accession>
<dbReference type="OrthoDB" id="9155962at2"/>
<dbReference type="Proteomes" id="UP000414233">
    <property type="component" value="Unassembled WGS sequence"/>
</dbReference>
<evidence type="ECO:0000259" key="1">
    <source>
        <dbReference type="Pfam" id="PF11740"/>
    </source>
</evidence>
<dbReference type="Pfam" id="PF11740">
    <property type="entry name" value="KfrA_N"/>
    <property type="match status" value="1"/>
</dbReference>
<dbReference type="AlphaFoldDB" id="A0A5E4X5P8"/>
<keyword evidence="3" id="KW-1185">Reference proteome</keyword>
<proteinExistence type="predicted"/>
<sequence>METDKRNLGGRPGITVQDVQRACEALRKQGRTIGPTNIRLELGRGSYSTIIRALRNLGLSASSKHKGGE</sequence>
<evidence type="ECO:0000313" key="3">
    <source>
        <dbReference type="Proteomes" id="UP000414233"/>
    </source>
</evidence>
<evidence type="ECO:0000313" key="2">
    <source>
        <dbReference type="EMBL" id="VVE31562.1"/>
    </source>
</evidence>
<organism evidence="2 3">
    <name type="scientific">Pandoraea terrae</name>
    <dbReference type="NCBI Taxonomy" id="1537710"/>
    <lineage>
        <taxon>Bacteria</taxon>
        <taxon>Pseudomonadati</taxon>
        <taxon>Pseudomonadota</taxon>
        <taxon>Betaproteobacteria</taxon>
        <taxon>Burkholderiales</taxon>
        <taxon>Burkholderiaceae</taxon>
        <taxon>Pandoraea</taxon>
    </lineage>
</organism>
<dbReference type="RefSeq" id="WP_150698409.1">
    <property type="nucleotide sequence ID" value="NZ_CABPRZ010000016.1"/>
</dbReference>